<evidence type="ECO:0000313" key="2">
    <source>
        <dbReference type="EMBL" id="CBX29652.1"/>
    </source>
</evidence>
<dbReference type="AlphaFoldDB" id="E1YGF8"/>
<accession>E1YGF8</accession>
<feature type="coiled-coil region" evidence="1">
    <location>
        <begin position="109"/>
        <end position="166"/>
    </location>
</feature>
<organism evidence="2">
    <name type="scientific">uncultured Desulfobacterium sp</name>
    <dbReference type="NCBI Taxonomy" id="201089"/>
    <lineage>
        <taxon>Bacteria</taxon>
        <taxon>Pseudomonadati</taxon>
        <taxon>Thermodesulfobacteriota</taxon>
        <taxon>Desulfobacteria</taxon>
        <taxon>Desulfobacterales</taxon>
        <taxon>Desulfobacteriaceae</taxon>
        <taxon>Desulfobacterium</taxon>
        <taxon>environmental samples</taxon>
    </lineage>
</organism>
<name>E1YGF8_9BACT</name>
<dbReference type="EMBL" id="FR695872">
    <property type="protein sequence ID" value="CBX29652.1"/>
    <property type="molecule type" value="Genomic_DNA"/>
</dbReference>
<evidence type="ECO:0000256" key="1">
    <source>
        <dbReference type="SAM" id="Coils"/>
    </source>
</evidence>
<sequence length="199" mass="22817">MDPGTFHRAIRGWLNAWFYTVESLDQAEDYLILAAVTDDERHMDDKAAARLLSLPGNLIKTLNGGKINGGLDTTLEQRQTAIQKEISERNARFFEAEADKLDGWADDLKIGLEREIKELDRQIKEARRAATAALTLEENLAGQKQIKALEAQRNQKRRSLFDAQDEVDRQRDDLIAMIEGKLQQRTEIVQLFEIRLNLR</sequence>
<reference evidence="2" key="1">
    <citation type="journal article" date="2011" name="Environ. Microbiol.">
        <title>Genomic insights into the metabolic potential of the polycyclic aromatic hydrocarbon degrading sulfate-reducing Deltaproteobacterium N47.</title>
        <authorList>
            <person name="Bergmann F."/>
            <person name="Selesi D."/>
            <person name="Weinmaier T."/>
            <person name="Tischler P."/>
            <person name="Rattei T."/>
            <person name="Meckenstock R.U."/>
        </authorList>
    </citation>
    <scope>NUCLEOTIDE SEQUENCE</scope>
</reference>
<proteinExistence type="predicted"/>
<keyword evidence="1" id="KW-0175">Coiled coil</keyword>
<protein>
    <submittedName>
        <fullName evidence="2">Uncharacterized protein</fullName>
    </submittedName>
</protein>
<gene>
    <name evidence="2" type="ORF">N47_J06330</name>
</gene>